<dbReference type="GO" id="GO:0006506">
    <property type="term" value="P:GPI anchor biosynthetic process"/>
    <property type="evidence" value="ECO:0007669"/>
    <property type="project" value="TreeGrafter"/>
</dbReference>
<dbReference type="GO" id="GO:0016020">
    <property type="term" value="C:membrane"/>
    <property type="evidence" value="ECO:0007669"/>
    <property type="project" value="GOC"/>
</dbReference>
<evidence type="ECO:0000259" key="1">
    <source>
        <dbReference type="Pfam" id="PF03372"/>
    </source>
</evidence>
<dbReference type="AlphaFoldDB" id="A0A0R2SEN5"/>
<dbReference type="Proteomes" id="UP000051934">
    <property type="component" value="Unassembled WGS sequence"/>
</dbReference>
<proteinExistence type="predicted"/>
<accession>A0A0R2SEN5</accession>
<reference evidence="2 3" key="1">
    <citation type="submission" date="2015-10" db="EMBL/GenBank/DDBJ databases">
        <title>Metagenome-Assembled Genomes uncover a global brackish microbiome.</title>
        <authorList>
            <person name="Hugerth L.W."/>
            <person name="Larsson J."/>
            <person name="Alneberg J."/>
            <person name="Lindh M.V."/>
            <person name="Legrand C."/>
            <person name="Pinhassi J."/>
            <person name="Andersson A.F."/>
        </authorList>
    </citation>
    <scope>NUCLEOTIDE SEQUENCE [LARGE SCALE GENOMIC DNA]</scope>
    <source>
        <strain evidence="2">BACL4 MAG-120507-bin80</strain>
    </source>
</reference>
<evidence type="ECO:0000313" key="3">
    <source>
        <dbReference type="Proteomes" id="UP000051934"/>
    </source>
</evidence>
<gene>
    <name evidence="2" type="ORF">ABR69_05530</name>
</gene>
<protein>
    <recommendedName>
        <fullName evidence="1">Endonuclease/exonuclease/phosphatase domain-containing protein</fullName>
    </recommendedName>
</protein>
<organism evidence="2 3">
    <name type="scientific">OM182 bacterium BACL3 MAG-120507-bin80</name>
    <dbReference type="NCBI Taxonomy" id="1655577"/>
    <lineage>
        <taxon>Bacteria</taxon>
        <taxon>Pseudomonadati</taxon>
        <taxon>Pseudomonadota</taxon>
        <taxon>Gammaproteobacteria</taxon>
        <taxon>OMG group</taxon>
        <taxon>OM182 clade</taxon>
    </lineage>
</organism>
<dbReference type="InterPro" id="IPR005135">
    <property type="entry name" value="Endo/exonuclease/phosphatase"/>
</dbReference>
<dbReference type="PANTHER" id="PTHR14859">
    <property type="entry name" value="CALCOFLUOR WHITE HYPERSENSITIVE PROTEIN PRECURSOR"/>
    <property type="match status" value="1"/>
</dbReference>
<comment type="caution">
    <text evidence="2">The sequence shown here is derived from an EMBL/GenBank/DDBJ whole genome shotgun (WGS) entry which is preliminary data.</text>
</comment>
<feature type="domain" description="Endonuclease/exonuclease/phosphatase" evidence="1">
    <location>
        <begin position="10"/>
        <end position="237"/>
    </location>
</feature>
<sequence length="250" mass="28381">MHRKPEYRALTLNIHKGFSASNLRYTLEALRVVLRDSKCNVVFLQEVSGENSRYHKRIKGWPNTDQLEYLADSVWPHFAYGRNAATPLGHHGNAILSATPIGRVHNEDLSLHRLSQRGLLHVTLEEGTELLNVHLGLFERERNRQLSKLIDYVLYNIPEKAPLILAGDFNDWRLTAHKTLVKELKLSEAFESICGAPARTFPAALPLLHMDRIYYRGLTVASANVLSSHNWRWLSDHSALIASLSGDNYA</sequence>
<dbReference type="InterPro" id="IPR036691">
    <property type="entry name" value="Endo/exonu/phosph_ase_sf"/>
</dbReference>
<name>A0A0R2SEN5_9GAMM</name>
<dbReference type="SUPFAM" id="SSF56219">
    <property type="entry name" value="DNase I-like"/>
    <property type="match status" value="1"/>
</dbReference>
<dbReference type="Pfam" id="PF03372">
    <property type="entry name" value="Exo_endo_phos"/>
    <property type="match status" value="1"/>
</dbReference>
<evidence type="ECO:0000313" key="2">
    <source>
        <dbReference type="EMBL" id="KRO73289.1"/>
    </source>
</evidence>
<dbReference type="GO" id="GO:0003824">
    <property type="term" value="F:catalytic activity"/>
    <property type="evidence" value="ECO:0007669"/>
    <property type="project" value="InterPro"/>
</dbReference>
<dbReference type="EMBL" id="LIBB01000012">
    <property type="protein sequence ID" value="KRO73289.1"/>
    <property type="molecule type" value="Genomic_DNA"/>
</dbReference>
<dbReference type="PANTHER" id="PTHR14859:SF1">
    <property type="entry name" value="PGAP2-INTERACTING PROTEIN"/>
    <property type="match status" value="1"/>
</dbReference>
<dbReference type="InterPro" id="IPR051916">
    <property type="entry name" value="GPI-anchor_lipid_remodeler"/>
</dbReference>
<dbReference type="Gene3D" id="3.60.10.10">
    <property type="entry name" value="Endonuclease/exonuclease/phosphatase"/>
    <property type="match status" value="1"/>
</dbReference>